<dbReference type="EC" id="1.1.1.169" evidence="2"/>
<comment type="caution">
    <text evidence="9">The sequence shown here is derived from an EMBL/GenBank/DDBJ whole genome shotgun (WGS) entry which is preliminary data.</text>
</comment>
<dbReference type="FunFam" id="1.10.1040.10:FF:000038">
    <property type="entry name" value="Probable 2-dehydropantoate 2-reductase"/>
    <property type="match status" value="1"/>
</dbReference>
<evidence type="ECO:0000313" key="12">
    <source>
        <dbReference type="Proteomes" id="UP000490939"/>
    </source>
</evidence>
<dbReference type="GO" id="GO:0015940">
    <property type="term" value="P:pantothenate biosynthetic process"/>
    <property type="evidence" value="ECO:0007669"/>
    <property type="project" value="InterPro"/>
</dbReference>
<name>A0A8H3YN87_VENIN</name>
<dbReference type="Gene3D" id="3.40.50.720">
    <property type="entry name" value="NAD(P)-binding Rossmann-like Domain"/>
    <property type="match status" value="1"/>
</dbReference>
<dbReference type="InterPro" id="IPR003710">
    <property type="entry name" value="ApbA"/>
</dbReference>
<dbReference type="NCBIfam" id="TIGR00745">
    <property type="entry name" value="apbA_panE"/>
    <property type="match status" value="1"/>
</dbReference>
<dbReference type="SUPFAM" id="SSF48179">
    <property type="entry name" value="6-phosphogluconate dehydrogenase C-terminal domain-like"/>
    <property type="match status" value="1"/>
</dbReference>
<dbReference type="PANTHER" id="PTHR43765">
    <property type="entry name" value="2-DEHYDROPANTOATE 2-REDUCTASE-RELATED"/>
    <property type="match status" value="1"/>
</dbReference>
<feature type="domain" description="Ketopantoate reductase N-terminal" evidence="7">
    <location>
        <begin position="71"/>
        <end position="271"/>
    </location>
</feature>
<accession>A0A8H3YN87</accession>
<keyword evidence="3" id="KW-0521">NADP</keyword>
<dbReference type="InterPro" id="IPR013328">
    <property type="entry name" value="6PGD_dom2"/>
</dbReference>
<dbReference type="InterPro" id="IPR013752">
    <property type="entry name" value="KPA_reductase"/>
</dbReference>
<evidence type="ECO:0000313" key="9">
    <source>
        <dbReference type="EMBL" id="KAE9967105.1"/>
    </source>
</evidence>
<dbReference type="Proteomes" id="UP000447873">
    <property type="component" value="Unassembled WGS sequence"/>
</dbReference>
<dbReference type="EMBL" id="WNWS01000475">
    <property type="protein sequence ID" value="KAE9967105.1"/>
    <property type="molecule type" value="Genomic_DNA"/>
</dbReference>
<evidence type="ECO:0000259" key="8">
    <source>
        <dbReference type="Pfam" id="PF08546"/>
    </source>
</evidence>
<keyword evidence="4" id="KW-0560">Oxidoreductase</keyword>
<dbReference type="InterPro" id="IPR008927">
    <property type="entry name" value="6-PGluconate_DH-like_C_sf"/>
</dbReference>
<dbReference type="GO" id="GO:0005739">
    <property type="term" value="C:mitochondrion"/>
    <property type="evidence" value="ECO:0007669"/>
    <property type="project" value="TreeGrafter"/>
</dbReference>
<reference evidence="9 11" key="1">
    <citation type="submission" date="2018-12" db="EMBL/GenBank/DDBJ databases">
        <title>Venturia inaequalis Genome Resource.</title>
        <authorList>
            <person name="Lichtner F.J."/>
        </authorList>
    </citation>
    <scope>NUCLEOTIDE SEQUENCE [LARGE SCALE GENOMIC DNA]</scope>
    <source>
        <strain evidence="9 11">120213</strain>
        <strain evidence="10 12">DMI_063113</strain>
    </source>
</reference>
<dbReference type="InterPro" id="IPR036291">
    <property type="entry name" value="NAD(P)-bd_dom_sf"/>
</dbReference>
<evidence type="ECO:0000256" key="1">
    <source>
        <dbReference type="ARBA" id="ARBA00007870"/>
    </source>
</evidence>
<dbReference type="InterPro" id="IPR050838">
    <property type="entry name" value="Ketopantoate_reductase"/>
</dbReference>
<evidence type="ECO:0000256" key="4">
    <source>
        <dbReference type="ARBA" id="ARBA00023002"/>
    </source>
</evidence>
<feature type="region of interest" description="Disordered" evidence="6">
    <location>
        <begin position="455"/>
        <end position="485"/>
    </location>
</feature>
<dbReference type="EMBL" id="WNWR01000215">
    <property type="protein sequence ID" value="KAE9988339.1"/>
    <property type="molecule type" value="Genomic_DNA"/>
</dbReference>
<dbReference type="SUPFAM" id="SSF51735">
    <property type="entry name" value="NAD(P)-binding Rossmann-fold domains"/>
    <property type="match status" value="1"/>
</dbReference>
<dbReference type="PANTHER" id="PTHR43765:SF2">
    <property type="entry name" value="2-DEHYDROPANTOATE 2-REDUCTASE"/>
    <property type="match status" value="1"/>
</dbReference>
<feature type="compositionally biased region" description="Basic and acidic residues" evidence="6">
    <location>
        <begin position="475"/>
        <end position="485"/>
    </location>
</feature>
<evidence type="ECO:0000256" key="2">
    <source>
        <dbReference type="ARBA" id="ARBA00013014"/>
    </source>
</evidence>
<dbReference type="InterPro" id="IPR013332">
    <property type="entry name" value="KPR_N"/>
</dbReference>
<dbReference type="Gene3D" id="1.10.1040.10">
    <property type="entry name" value="N-(1-d-carboxylethyl)-l-norvaline Dehydrogenase, domain 2"/>
    <property type="match status" value="1"/>
</dbReference>
<evidence type="ECO:0000256" key="5">
    <source>
        <dbReference type="ARBA" id="ARBA00032024"/>
    </source>
</evidence>
<proteinExistence type="inferred from homology"/>
<evidence type="ECO:0000313" key="11">
    <source>
        <dbReference type="Proteomes" id="UP000447873"/>
    </source>
</evidence>
<gene>
    <name evidence="10" type="ORF">EG327_003408</name>
    <name evidence="9" type="ORF">EG328_008413</name>
</gene>
<sequence length="485" mass="53586">MVECIRPHGVHTDYTSRTQTPVSTAIRDQSRAGLTDFDLSIGKRWSSSFAELPSLVDEEGDDAQTILPRRIHILGLGAIGSLIAHSLKSLPDPPPITLIFHRGRAYNNWKEGSQELKVTTNGMTVARGGFDVELQRVGFRRHGRTVSAEDFFSTTARSVTMSRPDEPDDLALPDRDNTDPIDYLIVAVKAPQIVGALLAVRNRLGPRSTILFIQNGVGILDDVDKEVFPDPTSRPQYIVGIVSHGANRPQQPHNRKAFGVVHAGKGSISIGLPFTRETPSSSRSSDPYAMSPASHYLLRTICRSPVLSALPLSPVELLQVQLEKVAVNAIINPLTVLVDCRNGGLLYNYAFSRIMRLLLAEISLVIRTLPELQNVPNVATRFSTERLETEVVATANSTRNNLSSMLVDVRQGRRTEVDYITGYIVRRGEELGISCFMNYMVMQLVKAKQQVIDRERDSELPFPTSEGEGPPRYPAGDERNTNPSN</sequence>
<dbReference type="GO" id="GO:0008677">
    <property type="term" value="F:2-dehydropantoate 2-reductase activity"/>
    <property type="evidence" value="ECO:0007669"/>
    <property type="project" value="UniProtKB-EC"/>
</dbReference>
<dbReference type="GO" id="GO:0050661">
    <property type="term" value="F:NADP binding"/>
    <property type="evidence" value="ECO:0007669"/>
    <property type="project" value="TreeGrafter"/>
</dbReference>
<evidence type="ECO:0000256" key="6">
    <source>
        <dbReference type="SAM" id="MobiDB-lite"/>
    </source>
</evidence>
<protein>
    <recommendedName>
        <fullName evidence="2">2-dehydropantoate 2-reductase</fullName>
        <ecNumber evidence="2">1.1.1.169</ecNumber>
    </recommendedName>
    <alternativeName>
        <fullName evidence="5">Ketopantoate reductase</fullName>
    </alternativeName>
</protein>
<evidence type="ECO:0000313" key="10">
    <source>
        <dbReference type="EMBL" id="KAE9988339.1"/>
    </source>
</evidence>
<dbReference type="AlphaFoldDB" id="A0A8H3YN87"/>
<organism evidence="9 11">
    <name type="scientific">Venturia inaequalis</name>
    <name type="common">Apple scab fungus</name>
    <dbReference type="NCBI Taxonomy" id="5025"/>
    <lineage>
        <taxon>Eukaryota</taxon>
        <taxon>Fungi</taxon>
        <taxon>Dikarya</taxon>
        <taxon>Ascomycota</taxon>
        <taxon>Pezizomycotina</taxon>
        <taxon>Dothideomycetes</taxon>
        <taxon>Pleosporomycetidae</taxon>
        <taxon>Venturiales</taxon>
        <taxon>Venturiaceae</taxon>
        <taxon>Venturia</taxon>
    </lineage>
</organism>
<evidence type="ECO:0000259" key="7">
    <source>
        <dbReference type="Pfam" id="PF02558"/>
    </source>
</evidence>
<comment type="similarity">
    <text evidence="1">Belongs to the ketopantoate reductase family.</text>
</comment>
<keyword evidence="12" id="KW-1185">Reference proteome</keyword>
<dbReference type="Pfam" id="PF08546">
    <property type="entry name" value="ApbA_C"/>
    <property type="match status" value="1"/>
</dbReference>
<dbReference type="Proteomes" id="UP000490939">
    <property type="component" value="Unassembled WGS sequence"/>
</dbReference>
<evidence type="ECO:0000256" key="3">
    <source>
        <dbReference type="ARBA" id="ARBA00022857"/>
    </source>
</evidence>
<feature type="domain" description="Ketopantoate reductase C-terminal" evidence="8">
    <location>
        <begin position="317"/>
        <end position="449"/>
    </location>
</feature>
<dbReference type="Pfam" id="PF02558">
    <property type="entry name" value="ApbA"/>
    <property type="match status" value="1"/>
</dbReference>